<evidence type="ECO:0000256" key="5">
    <source>
        <dbReference type="SAM" id="Phobius"/>
    </source>
</evidence>
<dbReference type="EMBL" id="NXGE01000004">
    <property type="protein sequence ID" value="PRM94382.1"/>
    <property type="molecule type" value="Genomic_DNA"/>
</dbReference>
<name>A0A2S9T6B5_9BACT</name>
<feature type="transmembrane region" description="Helical" evidence="5">
    <location>
        <begin position="163"/>
        <end position="181"/>
    </location>
</feature>
<organism evidence="6 7">
    <name type="scientific">Aliarcobacter cryaerophilus</name>
    <dbReference type="NCBI Taxonomy" id="28198"/>
    <lineage>
        <taxon>Bacteria</taxon>
        <taxon>Pseudomonadati</taxon>
        <taxon>Campylobacterota</taxon>
        <taxon>Epsilonproteobacteria</taxon>
        <taxon>Campylobacterales</taxon>
        <taxon>Arcobacteraceae</taxon>
        <taxon>Aliarcobacter</taxon>
    </lineage>
</organism>
<feature type="transmembrane region" description="Helical" evidence="5">
    <location>
        <begin position="25"/>
        <end position="44"/>
    </location>
</feature>
<evidence type="ECO:0000313" key="7">
    <source>
        <dbReference type="Proteomes" id="UP000238281"/>
    </source>
</evidence>
<proteinExistence type="predicted"/>
<dbReference type="AlphaFoldDB" id="A0A2S9T6B5"/>
<evidence type="ECO:0000256" key="2">
    <source>
        <dbReference type="ARBA" id="ARBA00022692"/>
    </source>
</evidence>
<dbReference type="Proteomes" id="UP000238281">
    <property type="component" value="Unassembled WGS sequence"/>
</dbReference>
<dbReference type="GO" id="GO:0030255">
    <property type="term" value="P:protein secretion by the type IV secretion system"/>
    <property type="evidence" value="ECO:0007669"/>
    <property type="project" value="InterPro"/>
</dbReference>
<keyword evidence="3 5" id="KW-1133">Transmembrane helix</keyword>
<dbReference type="InterPro" id="IPR007688">
    <property type="entry name" value="Conjugal_tfr_TrbL/VirB6"/>
</dbReference>
<evidence type="ECO:0000256" key="4">
    <source>
        <dbReference type="ARBA" id="ARBA00023136"/>
    </source>
</evidence>
<feature type="transmembrane region" description="Helical" evidence="5">
    <location>
        <begin position="131"/>
        <end position="157"/>
    </location>
</feature>
<gene>
    <name evidence="6" type="ORF">CJ673_07760</name>
</gene>
<dbReference type="Pfam" id="PF04610">
    <property type="entry name" value="TrbL"/>
    <property type="match status" value="1"/>
</dbReference>
<feature type="transmembrane region" description="Helical" evidence="5">
    <location>
        <begin position="231"/>
        <end position="248"/>
    </location>
</feature>
<sequence>MKLFQSLGEFITNILMFLNTSSIQTIIQALAGLFGITVTIWIILEAYKVAAGKSQTPTQDLIWKITSSMLIISVATNSNGFLDALKLAFEEIHYMMSGEINLYAKLDILFVEATKLSNSISEATPFGVEGAIISVFCTFLIYLGFIIGVVPTFLVIAFTELSLKILLLVLPIAIFALAFGFSKQIFTQWLNMFISNALTILIVGLLMSSVIDTYISFQVSLSGQTVLFEPISMALQSLIIGIVMLVLVKIAHSIAEKLGTVSIEAISKSALGSQISGSASNTANVIKAPSSIMKTFQKPKNPATI</sequence>
<evidence type="ECO:0008006" key="8">
    <source>
        <dbReference type="Google" id="ProtNLM"/>
    </source>
</evidence>
<keyword evidence="2 5" id="KW-0812">Transmembrane</keyword>
<dbReference type="GO" id="GO:0016020">
    <property type="term" value="C:membrane"/>
    <property type="evidence" value="ECO:0007669"/>
    <property type="project" value="UniProtKB-SubCell"/>
</dbReference>
<keyword evidence="4 5" id="KW-0472">Membrane</keyword>
<evidence type="ECO:0000313" key="6">
    <source>
        <dbReference type="EMBL" id="PRM94382.1"/>
    </source>
</evidence>
<evidence type="ECO:0000256" key="3">
    <source>
        <dbReference type="ARBA" id="ARBA00022989"/>
    </source>
</evidence>
<accession>A0A2S9T6B5</accession>
<reference evidence="6 7" key="1">
    <citation type="submission" date="2017-09" db="EMBL/GenBank/DDBJ databases">
        <title>Reassesment of A. cryaerophilus.</title>
        <authorList>
            <person name="Perez-Cataluna A."/>
            <person name="Collado L."/>
            <person name="Salgado O."/>
            <person name="Lefinanco V."/>
            <person name="Figueras M.J."/>
        </authorList>
    </citation>
    <scope>NUCLEOTIDE SEQUENCE [LARGE SCALE GENOMIC DNA]</scope>
    <source>
        <strain evidence="6 7">LMG 10210</strain>
    </source>
</reference>
<comment type="subcellular location">
    <subcellularLocation>
        <location evidence="1">Membrane</location>
        <topology evidence="1">Multi-pass membrane protein</topology>
    </subcellularLocation>
</comment>
<comment type="caution">
    <text evidence="6">The sequence shown here is derived from an EMBL/GenBank/DDBJ whole genome shotgun (WGS) entry which is preliminary data.</text>
</comment>
<feature type="transmembrane region" description="Helical" evidence="5">
    <location>
        <begin position="193"/>
        <end position="211"/>
    </location>
</feature>
<protein>
    <recommendedName>
        <fullName evidence="8">Type IV secretion system protein</fullName>
    </recommendedName>
</protein>
<evidence type="ECO:0000256" key="1">
    <source>
        <dbReference type="ARBA" id="ARBA00004141"/>
    </source>
</evidence>
<dbReference type="RefSeq" id="WP_105915649.1">
    <property type="nucleotide sequence ID" value="NZ_NXGE01000004.1"/>
</dbReference>